<protein>
    <submittedName>
        <fullName evidence="3">Outer membrane beta-barrel protein</fullName>
    </submittedName>
</protein>
<proteinExistence type="inferred from homology"/>
<accession>A0ABY4U8V5</accession>
<feature type="signal peptide" evidence="2">
    <location>
        <begin position="1"/>
        <end position="21"/>
    </location>
</feature>
<reference evidence="3 4" key="1">
    <citation type="submission" date="2022-06" db="EMBL/GenBank/DDBJ databases">
        <authorList>
            <person name="Liu G."/>
        </authorList>
    </citation>
    <scope>NUCLEOTIDE SEQUENCE [LARGE SCALE GENOMIC DNA]</scope>
    <source>
        <strain evidence="3 4">E4</strain>
    </source>
</reference>
<dbReference type="InterPro" id="IPR011250">
    <property type="entry name" value="OMP/PagP_B-barrel"/>
</dbReference>
<dbReference type="Gene3D" id="2.40.160.20">
    <property type="match status" value="1"/>
</dbReference>
<dbReference type="PANTHER" id="PTHR36920">
    <property type="match status" value="1"/>
</dbReference>
<evidence type="ECO:0000313" key="3">
    <source>
        <dbReference type="EMBL" id="USA62500.1"/>
    </source>
</evidence>
<dbReference type="PANTHER" id="PTHR36920:SF1">
    <property type="entry name" value="OUTER MEMBRANE PROTEIN W"/>
    <property type="match status" value="1"/>
</dbReference>
<comment type="similarity">
    <text evidence="1">Belongs to the OmpW/AlkL family.</text>
</comment>
<evidence type="ECO:0000313" key="4">
    <source>
        <dbReference type="Proteomes" id="UP001056619"/>
    </source>
</evidence>
<dbReference type="Proteomes" id="UP001056619">
    <property type="component" value="Chromosome"/>
</dbReference>
<dbReference type="SUPFAM" id="SSF56925">
    <property type="entry name" value="OMPA-like"/>
    <property type="match status" value="1"/>
</dbReference>
<dbReference type="InterPro" id="IPR005618">
    <property type="entry name" value="OMPW"/>
</dbReference>
<sequence>MNKLLMAVLTSAAMFATPAQAQDDDRSLQVKLLGTYVAPDGKITEFRTDVVGLPATTQTKANDNIVPTLAVEYFVKPKFSVETICCLTQHDVDGVTGVPGAELVSKAKLIPATLTAKYHFGAANVRPYLGLGMTYFWWIDVDPGADTIPLGVTRTTLSDEFGFVLQAGTDIAIGDSGFGLTIDAKRYFVDTTARWYSGDALAIETRHQLDPWVLSAGASYRF</sequence>
<name>A0ABY4U8V5_9SPHN</name>
<feature type="chain" id="PRO_5045071183" evidence="2">
    <location>
        <begin position="22"/>
        <end position="222"/>
    </location>
</feature>
<evidence type="ECO:0000256" key="1">
    <source>
        <dbReference type="ARBA" id="ARBA00009330"/>
    </source>
</evidence>
<dbReference type="Pfam" id="PF03922">
    <property type="entry name" value="OmpW"/>
    <property type="match status" value="1"/>
</dbReference>
<evidence type="ECO:0000256" key="2">
    <source>
        <dbReference type="SAM" id="SignalP"/>
    </source>
</evidence>
<gene>
    <name evidence="3" type="ORF">NCF85_05880</name>
</gene>
<dbReference type="RefSeq" id="WP_301642832.1">
    <property type="nucleotide sequence ID" value="NZ_CP098494.1"/>
</dbReference>
<keyword evidence="4" id="KW-1185">Reference proteome</keyword>
<organism evidence="3 4">
    <name type="scientific">Qipengyuania citrea</name>
    <dbReference type="NCBI Taxonomy" id="225971"/>
    <lineage>
        <taxon>Bacteria</taxon>
        <taxon>Pseudomonadati</taxon>
        <taxon>Pseudomonadota</taxon>
        <taxon>Alphaproteobacteria</taxon>
        <taxon>Sphingomonadales</taxon>
        <taxon>Erythrobacteraceae</taxon>
        <taxon>Qipengyuania</taxon>
    </lineage>
</organism>
<dbReference type="EMBL" id="CP098494">
    <property type="protein sequence ID" value="USA62500.1"/>
    <property type="molecule type" value="Genomic_DNA"/>
</dbReference>
<keyword evidence="2" id="KW-0732">Signal</keyword>